<dbReference type="PROSITE" id="PS51257">
    <property type="entry name" value="PROKAR_LIPOPROTEIN"/>
    <property type="match status" value="1"/>
</dbReference>
<evidence type="ECO:0000313" key="2">
    <source>
        <dbReference type="Proteomes" id="UP000646946"/>
    </source>
</evidence>
<reference evidence="1 2" key="1">
    <citation type="journal article" name="Nat. Commun.">
        <title>Undinarchaeota illuminate DPANN phylogeny and the impact of gene transfer on archaeal evolution.</title>
        <authorList>
            <person name="Dombrowski N."/>
            <person name="Williams T.A."/>
            <person name="Sun J."/>
            <person name="Woodcroft B.J."/>
            <person name="Lee J.H."/>
            <person name="Minh B.Q."/>
            <person name="Rinke C."/>
            <person name="Spang A."/>
        </authorList>
    </citation>
    <scope>NUCLEOTIDE SEQUENCE [LARGE SCALE GENOMIC DNA]</scope>
    <source>
        <strain evidence="1">MAG_bin1129</strain>
    </source>
</reference>
<protein>
    <submittedName>
        <fullName evidence="1">Carboxypeptidase regulatory-like domain-containing protein</fullName>
    </submittedName>
</protein>
<dbReference type="InterPro" id="IPR013784">
    <property type="entry name" value="Carb-bd-like_fold"/>
</dbReference>
<sequence length="250" mass="27446">MGNIGRLGLAALLAGTVSLGGCTDKGNDPKEKYGTLSGRVMVPTIISDTLFVNPYYNEVHEDTLGAIGYKDAIVKVVGTNKEVFTDSAGFYFLDSLPEGNYQVVAVDEGLKYGPDTLEASVVEGMSDSLPDHKLPLSEGMIGYGNVVWKNTQYYQNGSRAWVYLYFLRASEDSTQPLGYRPASSYNTLWTRDGKFALSMQKEKPFFILSQFNNQSGSLKVFINGEDTGGLFIPPDSTGLYNFNLEVTETR</sequence>
<keyword evidence="2" id="KW-1185">Reference proteome</keyword>
<accession>A0A832V4R5</accession>
<dbReference type="Proteomes" id="UP000646946">
    <property type="component" value="Unassembled WGS sequence"/>
</dbReference>
<proteinExistence type="predicted"/>
<dbReference type="SUPFAM" id="SSF49452">
    <property type="entry name" value="Starch-binding domain-like"/>
    <property type="match status" value="1"/>
</dbReference>
<dbReference type="GO" id="GO:0004180">
    <property type="term" value="F:carboxypeptidase activity"/>
    <property type="evidence" value="ECO:0007669"/>
    <property type="project" value="UniProtKB-KW"/>
</dbReference>
<gene>
    <name evidence="1" type="ORF">H1016_05175</name>
</gene>
<organism evidence="1 2">
    <name type="scientific">Candidatus Naiadarchaeum limnaeum</name>
    <dbReference type="NCBI Taxonomy" id="2756139"/>
    <lineage>
        <taxon>Archaea</taxon>
        <taxon>Candidatus Undinarchaeota</taxon>
        <taxon>Candidatus Undinarchaeia</taxon>
        <taxon>Candidatus Naiadarchaeales</taxon>
        <taxon>Candidatus Naiadarchaeaceae</taxon>
        <taxon>Candidatus Naiadarchaeum</taxon>
    </lineage>
</organism>
<dbReference type="EMBL" id="DVAB01000043">
    <property type="protein sequence ID" value="HIK00897.1"/>
    <property type="molecule type" value="Genomic_DNA"/>
</dbReference>
<comment type="caution">
    <text evidence="1">The sequence shown here is derived from an EMBL/GenBank/DDBJ whole genome shotgun (WGS) entry which is preliminary data.</text>
</comment>
<evidence type="ECO:0000313" key="1">
    <source>
        <dbReference type="EMBL" id="HIK00897.1"/>
    </source>
</evidence>
<dbReference type="Gene3D" id="2.60.40.1120">
    <property type="entry name" value="Carboxypeptidase-like, regulatory domain"/>
    <property type="match status" value="1"/>
</dbReference>
<name>A0A832V4R5_9ARCH</name>
<dbReference type="GO" id="GO:0030246">
    <property type="term" value="F:carbohydrate binding"/>
    <property type="evidence" value="ECO:0007669"/>
    <property type="project" value="InterPro"/>
</dbReference>
<dbReference type="AlphaFoldDB" id="A0A832V4R5"/>